<reference evidence="3" key="1">
    <citation type="submission" date="2024-03" db="EMBL/GenBank/DDBJ databases">
        <title>WGS assembly of Saponaria officinalis var. Norfolk2.</title>
        <authorList>
            <person name="Jenkins J."/>
            <person name="Shu S."/>
            <person name="Grimwood J."/>
            <person name="Barry K."/>
            <person name="Goodstein D."/>
            <person name="Schmutz J."/>
            <person name="Leebens-Mack J."/>
            <person name="Osbourn A."/>
        </authorList>
    </citation>
    <scope>NUCLEOTIDE SEQUENCE [LARGE SCALE GENOMIC DNA]</scope>
    <source>
        <strain evidence="3">JIC</strain>
    </source>
</reference>
<evidence type="ECO:0000256" key="1">
    <source>
        <dbReference type="ARBA" id="ARBA00001933"/>
    </source>
</evidence>
<proteinExistence type="predicted"/>
<dbReference type="GO" id="GO:0005737">
    <property type="term" value="C:cytoplasm"/>
    <property type="evidence" value="ECO:0007669"/>
    <property type="project" value="TreeGrafter"/>
</dbReference>
<organism evidence="3 4">
    <name type="scientific">Saponaria officinalis</name>
    <name type="common">Common soapwort</name>
    <name type="synonym">Lychnis saponaria</name>
    <dbReference type="NCBI Taxonomy" id="3572"/>
    <lineage>
        <taxon>Eukaryota</taxon>
        <taxon>Viridiplantae</taxon>
        <taxon>Streptophyta</taxon>
        <taxon>Embryophyta</taxon>
        <taxon>Tracheophyta</taxon>
        <taxon>Spermatophyta</taxon>
        <taxon>Magnoliopsida</taxon>
        <taxon>eudicotyledons</taxon>
        <taxon>Gunneridae</taxon>
        <taxon>Pentapetalae</taxon>
        <taxon>Caryophyllales</taxon>
        <taxon>Caryophyllaceae</taxon>
        <taxon>Caryophylleae</taxon>
        <taxon>Saponaria</taxon>
    </lineage>
</organism>
<dbReference type="PANTHER" id="PTHR48077">
    <property type="entry name" value="TRYPTOPHAN SYNTHASE-RELATED"/>
    <property type="match status" value="1"/>
</dbReference>
<keyword evidence="4" id="KW-1185">Reference proteome</keyword>
<dbReference type="Proteomes" id="UP001443914">
    <property type="component" value="Unassembled WGS sequence"/>
</dbReference>
<protein>
    <recommendedName>
        <fullName evidence="5">Tryptophan synthase</fullName>
    </recommendedName>
</protein>
<dbReference type="EMBL" id="JBDFQZ010000006">
    <property type="protein sequence ID" value="KAK9714932.1"/>
    <property type="molecule type" value="Genomic_DNA"/>
</dbReference>
<sequence>MQLVSVDKRRFYLHKSDPYDDPLFHYIFLRRISLVKLVDGTYKDASSQAFREWVTNLDTSYHLPTSVIGPHPCPTIVREFQSIIGKEMRKQGMEKWGGKPHVLIACVGGGSNAMGLFHEFINDKDIRLIGVESSGHGLESGRHSATLSKGHVGVYHGAMSYLLQDDGGQILCPHSIGVGLECPGVGPELSYLKESKRAEFHADEEALHGAELNFLELS</sequence>
<dbReference type="GO" id="GO:0004834">
    <property type="term" value="F:tryptophan synthase activity"/>
    <property type="evidence" value="ECO:0007669"/>
    <property type="project" value="InterPro"/>
</dbReference>
<keyword evidence="2" id="KW-0663">Pyridoxal phosphate</keyword>
<dbReference type="AlphaFoldDB" id="A0AAW1KAQ6"/>
<comment type="caution">
    <text evidence="3">The sequence shown here is derived from an EMBL/GenBank/DDBJ whole genome shotgun (WGS) entry which is preliminary data.</text>
</comment>
<comment type="cofactor">
    <cofactor evidence="1">
        <name>pyridoxal 5'-phosphate</name>
        <dbReference type="ChEBI" id="CHEBI:597326"/>
    </cofactor>
</comment>
<name>A0AAW1KAQ6_SAPOF</name>
<dbReference type="InterPro" id="IPR023026">
    <property type="entry name" value="Trp_synth_beta/beta-like"/>
</dbReference>
<dbReference type="Gene3D" id="3.40.50.1100">
    <property type="match status" value="2"/>
</dbReference>
<evidence type="ECO:0000256" key="2">
    <source>
        <dbReference type="ARBA" id="ARBA00022898"/>
    </source>
</evidence>
<evidence type="ECO:0000313" key="3">
    <source>
        <dbReference type="EMBL" id="KAK9714932.1"/>
    </source>
</evidence>
<dbReference type="PANTHER" id="PTHR48077:SF4">
    <property type="entry name" value="TRYPTOPHAN SYNTHASE"/>
    <property type="match status" value="1"/>
</dbReference>
<accession>A0AAW1KAQ6</accession>
<evidence type="ECO:0000313" key="4">
    <source>
        <dbReference type="Proteomes" id="UP001443914"/>
    </source>
</evidence>
<dbReference type="SUPFAM" id="SSF53686">
    <property type="entry name" value="Tryptophan synthase beta subunit-like PLP-dependent enzymes"/>
    <property type="match status" value="1"/>
</dbReference>
<evidence type="ECO:0008006" key="5">
    <source>
        <dbReference type="Google" id="ProtNLM"/>
    </source>
</evidence>
<gene>
    <name evidence="3" type="ORF">RND81_06G131600</name>
</gene>
<dbReference type="InterPro" id="IPR036052">
    <property type="entry name" value="TrpB-like_PALP_sf"/>
</dbReference>